<dbReference type="EMBL" id="KV428025">
    <property type="protein sequence ID" value="KZT41080.1"/>
    <property type="molecule type" value="Genomic_DNA"/>
</dbReference>
<reference evidence="1 2" key="1">
    <citation type="journal article" date="2016" name="Mol. Biol. Evol.">
        <title>Comparative Genomics of Early-Diverging Mushroom-Forming Fungi Provides Insights into the Origins of Lignocellulose Decay Capabilities.</title>
        <authorList>
            <person name="Nagy L.G."/>
            <person name="Riley R."/>
            <person name="Tritt A."/>
            <person name="Adam C."/>
            <person name="Daum C."/>
            <person name="Floudas D."/>
            <person name="Sun H."/>
            <person name="Yadav J.S."/>
            <person name="Pangilinan J."/>
            <person name="Larsson K.H."/>
            <person name="Matsuura K."/>
            <person name="Barry K."/>
            <person name="Labutti K."/>
            <person name="Kuo R."/>
            <person name="Ohm R.A."/>
            <person name="Bhattacharya S.S."/>
            <person name="Shirouzu T."/>
            <person name="Yoshinaga Y."/>
            <person name="Martin F.M."/>
            <person name="Grigoriev I.V."/>
            <person name="Hibbett D.S."/>
        </authorList>
    </citation>
    <scope>NUCLEOTIDE SEQUENCE [LARGE SCALE GENOMIC DNA]</scope>
    <source>
        <strain evidence="1 2">HHB10207 ss-3</strain>
    </source>
</reference>
<sequence>MHEKLNSREERWASYQPWLKSLGYDLRRRYLPGWTPSWLSSGMDSSDSEDGIRIDPAGTLLDAVRRSDNRVVMMKLVPTSKKEIPIWQYLSSPELRSDPRNHTVPLLAVHPLPDTDTEALAVMPLLVYFDRLSFETPGEVMLCLYKLTEGLVFLHDNNVAHLDMCAANTMMDPGKHLFPKGFHPIRPTVYTRSPESLRIIRAPPRTSRTLAPVDYYFIDFGESYRFKSVAARHFLQGSVGHSLDIPDFADAKGYDPFKLDIRAFGDMVKKEITECYMDLEPILPWLEALRSNDPIQRPTAAEALDMLKTIIADQEPDFLGQSIGTKKQFLATPWNIYRRHRFERLVLGRPPIYPEIPGIKIQSPKPLGFVARTLGRLSLFFS</sequence>
<evidence type="ECO:0000313" key="2">
    <source>
        <dbReference type="Proteomes" id="UP000076798"/>
    </source>
</evidence>
<organism evidence="1 2">
    <name type="scientific">Sistotremastrum suecicum HHB10207 ss-3</name>
    <dbReference type="NCBI Taxonomy" id="1314776"/>
    <lineage>
        <taxon>Eukaryota</taxon>
        <taxon>Fungi</taxon>
        <taxon>Dikarya</taxon>
        <taxon>Basidiomycota</taxon>
        <taxon>Agaricomycotina</taxon>
        <taxon>Agaricomycetes</taxon>
        <taxon>Sistotremastrales</taxon>
        <taxon>Sistotremastraceae</taxon>
        <taxon>Sistotremastrum</taxon>
    </lineage>
</organism>
<protein>
    <recommendedName>
        <fullName evidence="3">Protein kinase domain-containing protein</fullName>
    </recommendedName>
</protein>
<evidence type="ECO:0000313" key="1">
    <source>
        <dbReference type="EMBL" id="KZT41080.1"/>
    </source>
</evidence>
<dbReference type="Proteomes" id="UP000076798">
    <property type="component" value="Unassembled WGS sequence"/>
</dbReference>
<dbReference type="AlphaFoldDB" id="A0A166FWY5"/>
<dbReference type="SUPFAM" id="SSF56112">
    <property type="entry name" value="Protein kinase-like (PK-like)"/>
    <property type="match status" value="1"/>
</dbReference>
<dbReference type="InterPro" id="IPR011009">
    <property type="entry name" value="Kinase-like_dom_sf"/>
</dbReference>
<gene>
    <name evidence="1" type="ORF">SISSUDRAFT_1018146</name>
</gene>
<name>A0A166FWY5_9AGAM</name>
<dbReference type="Gene3D" id="1.10.510.10">
    <property type="entry name" value="Transferase(Phosphotransferase) domain 1"/>
    <property type="match status" value="1"/>
</dbReference>
<dbReference type="OrthoDB" id="5987198at2759"/>
<accession>A0A166FWY5</accession>
<keyword evidence="2" id="KW-1185">Reference proteome</keyword>
<evidence type="ECO:0008006" key="3">
    <source>
        <dbReference type="Google" id="ProtNLM"/>
    </source>
</evidence>
<proteinExistence type="predicted"/>